<feature type="compositionally biased region" description="Low complexity" evidence="1">
    <location>
        <begin position="256"/>
        <end position="267"/>
    </location>
</feature>
<protein>
    <submittedName>
        <fullName evidence="2">Uncharacterized protein</fullName>
    </submittedName>
</protein>
<feature type="compositionally biased region" description="Polar residues" evidence="1">
    <location>
        <begin position="1"/>
        <end position="13"/>
    </location>
</feature>
<dbReference type="Pfam" id="PF15800">
    <property type="entry name" value="CiPC"/>
    <property type="match status" value="1"/>
</dbReference>
<keyword evidence="3" id="KW-1185">Reference proteome</keyword>
<feature type="compositionally biased region" description="Low complexity" evidence="1">
    <location>
        <begin position="172"/>
        <end position="196"/>
    </location>
</feature>
<name>A0A914BAE1_PATMI</name>
<evidence type="ECO:0000313" key="2">
    <source>
        <dbReference type="EnsemblMetazoa" id="XP_038072412.1"/>
    </source>
</evidence>
<sequence>MDSVSETTGLNSTADHEEPVNYRPAFSLPRQATGEVRAFPLVNGLQASNSWPQNCSSPEFEAEVPIGGSSSVCFGPLGMENLSDQLLIQQGGLENDVETCGVPVSPSLYVSPPDLGEAGQRKYYPEPSIPSIPPTMEDSEAVAQAVDVHRRVAIMNPDPSQGIRKHRQIQGRLPYSRSGSPYSSDSMSSSSLYDRSTTPKDTYSFETNETSSSGAEVGSDKEKTSPWSRANFDRVLHDAPKREHIRSRKCGKGGDQSDSGSSSQSRSKPTKVPPMMRNKLHGRATADITVTYSGASSSSGSASMDHVHFHQEKEGSQGKTAKSCISNGTDTGIATSSASSQSVQSQSTCMSSSGVDTRQNGGKERKNLTAKSVSLHYHEIRISTVKRDELSQESSGPSHHHQHHFTHRQKAQQSYSSDSTSTDESERKRRRFNRTFVLLRHCGLLELTLQTASLMQQSTLMHQQLKSLRQQTEVLYNAIHGMSASQQLTSSFDSAAAQEIMKNLRAILIRQDGHSHSHNGPPMINLQHIRRMAVKRNSSGETISPDSCNAQSSSTIQNSGSST</sequence>
<dbReference type="PANTHER" id="PTHR34648">
    <property type="entry name" value="CLOCK-INTERACTING PACEMAKER"/>
    <property type="match status" value="1"/>
</dbReference>
<dbReference type="OMA" id="LHDAPKR"/>
<feature type="compositionally biased region" description="Polar residues" evidence="1">
    <location>
        <begin position="199"/>
        <end position="214"/>
    </location>
</feature>
<evidence type="ECO:0000313" key="3">
    <source>
        <dbReference type="Proteomes" id="UP000887568"/>
    </source>
</evidence>
<feature type="compositionally biased region" description="Basic residues" evidence="1">
    <location>
        <begin position="398"/>
        <end position="410"/>
    </location>
</feature>
<feature type="compositionally biased region" description="Low complexity" evidence="1">
    <location>
        <begin position="336"/>
        <end position="353"/>
    </location>
</feature>
<dbReference type="GO" id="GO:0042754">
    <property type="term" value="P:negative regulation of circadian rhythm"/>
    <property type="evidence" value="ECO:0007669"/>
    <property type="project" value="InterPro"/>
</dbReference>
<evidence type="ECO:0000256" key="1">
    <source>
        <dbReference type="SAM" id="MobiDB-lite"/>
    </source>
</evidence>
<feature type="region of interest" description="Disordered" evidence="1">
    <location>
        <begin position="536"/>
        <end position="563"/>
    </location>
</feature>
<dbReference type="Proteomes" id="UP000887568">
    <property type="component" value="Unplaced"/>
</dbReference>
<feature type="compositionally biased region" description="Low complexity" evidence="1">
    <location>
        <begin position="551"/>
        <end position="563"/>
    </location>
</feature>
<accession>A0A914BAE1</accession>
<feature type="compositionally biased region" description="Basic and acidic residues" evidence="1">
    <location>
        <begin position="231"/>
        <end position="242"/>
    </location>
</feature>
<dbReference type="PANTHER" id="PTHR34648:SF1">
    <property type="entry name" value="CLOCK-INTERACTING PACEMAKER"/>
    <property type="match status" value="1"/>
</dbReference>
<reference evidence="2" key="1">
    <citation type="submission" date="2022-11" db="UniProtKB">
        <authorList>
            <consortium name="EnsemblMetazoa"/>
        </authorList>
    </citation>
    <scope>IDENTIFICATION</scope>
</reference>
<dbReference type="OrthoDB" id="6374619at2759"/>
<feature type="compositionally biased region" description="Basic and acidic residues" evidence="1">
    <location>
        <begin position="305"/>
        <end position="316"/>
    </location>
</feature>
<feature type="compositionally biased region" description="Polar residues" evidence="1">
    <location>
        <begin position="536"/>
        <end position="550"/>
    </location>
</feature>
<organism evidence="2 3">
    <name type="scientific">Patiria miniata</name>
    <name type="common">Bat star</name>
    <name type="synonym">Asterina miniata</name>
    <dbReference type="NCBI Taxonomy" id="46514"/>
    <lineage>
        <taxon>Eukaryota</taxon>
        <taxon>Metazoa</taxon>
        <taxon>Echinodermata</taxon>
        <taxon>Eleutherozoa</taxon>
        <taxon>Asterozoa</taxon>
        <taxon>Asteroidea</taxon>
        <taxon>Valvatacea</taxon>
        <taxon>Valvatida</taxon>
        <taxon>Asterinidae</taxon>
        <taxon>Patiria</taxon>
    </lineage>
</organism>
<dbReference type="RefSeq" id="XP_038072412.1">
    <property type="nucleotide sequence ID" value="XM_038216484.1"/>
</dbReference>
<feature type="region of interest" description="Disordered" evidence="1">
    <location>
        <begin position="387"/>
        <end position="428"/>
    </location>
</feature>
<dbReference type="EnsemblMetazoa" id="XM_038216484.1">
    <property type="protein sequence ID" value="XP_038072412.1"/>
    <property type="gene ID" value="LOC119740960"/>
</dbReference>
<proteinExistence type="predicted"/>
<feature type="region of interest" description="Disordered" evidence="1">
    <location>
        <begin position="154"/>
        <end position="372"/>
    </location>
</feature>
<dbReference type="GeneID" id="119740960"/>
<feature type="region of interest" description="Disordered" evidence="1">
    <location>
        <begin position="1"/>
        <end position="23"/>
    </location>
</feature>
<feature type="compositionally biased region" description="Low complexity" evidence="1">
    <location>
        <begin position="293"/>
        <end position="303"/>
    </location>
</feature>
<dbReference type="InterPro" id="IPR031602">
    <property type="entry name" value="CIPC"/>
</dbReference>
<dbReference type="GO" id="GO:0045892">
    <property type="term" value="P:negative regulation of DNA-templated transcription"/>
    <property type="evidence" value="ECO:0007669"/>
    <property type="project" value="InterPro"/>
</dbReference>
<feature type="compositionally biased region" description="Polar residues" evidence="1">
    <location>
        <begin position="317"/>
        <end position="335"/>
    </location>
</feature>
<dbReference type="AlphaFoldDB" id="A0A914BAE1"/>
<dbReference type="GO" id="GO:0005634">
    <property type="term" value="C:nucleus"/>
    <property type="evidence" value="ECO:0007669"/>
    <property type="project" value="TreeGrafter"/>
</dbReference>